<feature type="transmembrane region" description="Helical" evidence="1">
    <location>
        <begin position="20"/>
        <end position="44"/>
    </location>
</feature>
<organism evidence="2 3">
    <name type="scientific">Deinandra increscens subsp. villosa</name>
    <dbReference type="NCBI Taxonomy" id="3103831"/>
    <lineage>
        <taxon>Eukaryota</taxon>
        <taxon>Viridiplantae</taxon>
        <taxon>Streptophyta</taxon>
        <taxon>Embryophyta</taxon>
        <taxon>Tracheophyta</taxon>
        <taxon>Spermatophyta</taxon>
        <taxon>Magnoliopsida</taxon>
        <taxon>eudicotyledons</taxon>
        <taxon>Gunneridae</taxon>
        <taxon>Pentapetalae</taxon>
        <taxon>asterids</taxon>
        <taxon>campanulids</taxon>
        <taxon>Asterales</taxon>
        <taxon>Asteraceae</taxon>
        <taxon>Asteroideae</taxon>
        <taxon>Heliantheae alliance</taxon>
        <taxon>Madieae</taxon>
        <taxon>Madiinae</taxon>
        <taxon>Deinandra</taxon>
    </lineage>
</organism>
<evidence type="ECO:0000313" key="2">
    <source>
        <dbReference type="EMBL" id="KAK9062967.1"/>
    </source>
</evidence>
<keyword evidence="1" id="KW-0812">Transmembrane</keyword>
<reference evidence="2 3" key="1">
    <citation type="submission" date="2024-04" db="EMBL/GenBank/DDBJ databases">
        <title>The reference genome of an endangered Asteraceae, Deinandra increscens subsp. villosa, native to the Central Coast of California.</title>
        <authorList>
            <person name="Guilliams M."/>
            <person name="Hasenstab-Lehman K."/>
            <person name="Meyer R."/>
            <person name="Mcevoy S."/>
        </authorList>
    </citation>
    <scope>NUCLEOTIDE SEQUENCE [LARGE SCALE GENOMIC DNA]</scope>
    <source>
        <tissue evidence="2">Leaf</tissue>
    </source>
</reference>
<evidence type="ECO:0000313" key="3">
    <source>
        <dbReference type="Proteomes" id="UP001408789"/>
    </source>
</evidence>
<dbReference type="Gene3D" id="3.40.50.410">
    <property type="entry name" value="von Willebrand factor, type A domain"/>
    <property type="match status" value="1"/>
</dbReference>
<gene>
    <name evidence="2" type="ORF">SSX86_016837</name>
</gene>
<protein>
    <submittedName>
        <fullName evidence="2">Uncharacterized protein</fullName>
    </submittedName>
</protein>
<accession>A0AAP0GWF1</accession>
<dbReference type="EMBL" id="JBCNJP010000018">
    <property type="protein sequence ID" value="KAK9062967.1"/>
    <property type="molecule type" value="Genomic_DNA"/>
</dbReference>
<evidence type="ECO:0000256" key="1">
    <source>
        <dbReference type="SAM" id="Phobius"/>
    </source>
</evidence>
<dbReference type="AlphaFoldDB" id="A0AAP0GWF1"/>
<name>A0AAP0GWF1_9ASTR</name>
<keyword evidence="3" id="KW-1185">Reference proteome</keyword>
<keyword evidence="1" id="KW-1133">Transmembrane helix</keyword>
<keyword evidence="1" id="KW-0472">Membrane</keyword>
<dbReference type="Proteomes" id="UP001408789">
    <property type="component" value="Unassembled WGS sequence"/>
</dbReference>
<sequence>MVLQTHRMPSLRNLLGSLNLVIGIVELVTTESIMVVVVAGNLLANCIKFMGIRKMLAPLICHIPSLLIGTAELNRAVPENGLDEKPNRSLSNFSNPKLILFYCSSVKYDKKVLEMIGKKLKKNSVALDVVNFVMKSIKFSLWTKVISRFGNEAMARAERPIVVEIFGAHVGEFKGATQVVIVLYLFGTKEKFEEKWLKLLPRVAEENYKNQKWNMALAEEHGDQSY</sequence>
<proteinExistence type="predicted"/>
<dbReference type="InterPro" id="IPR036465">
    <property type="entry name" value="vWFA_dom_sf"/>
</dbReference>
<comment type="caution">
    <text evidence="2">The sequence shown here is derived from an EMBL/GenBank/DDBJ whole genome shotgun (WGS) entry which is preliminary data.</text>
</comment>